<sequence>MAGGGAVNRGPHTGSGTEASGLDLNGPQRKSILSNFDFAEIARLQIPPASGIADYAIFDRDDCLAVHGSLPSFTKSFDPETVRALVDVFIQATAPSVTEQELKDNSREIQLSPGGKKFTMSGPRGGQYPQEVATLHEQDQQEGEGEVYFVAPTATLLLVFKAAKGADVQYQSNEKQGVWTAIRSFAFALTEKGL</sequence>
<accession>A0A5C3EAC2</accession>
<keyword evidence="3" id="KW-1185">Reference proteome</keyword>
<organism evidence="2 3">
    <name type="scientific">Ustilago trichophora</name>
    <dbReference type="NCBI Taxonomy" id="86804"/>
    <lineage>
        <taxon>Eukaryota</taxon>
        <taxon>Fungi</taxon>
        <taxon>Dikarya</taxon>
        <taxon>Basidiomycota</taxon>
        <taxon>Ustilaginomycotina</taxon>
        <taxon>Ustilaginomycetes</taxon>
        <taxon>Ustilaginales</taxon>
        <taxon>Ustilaginaceae</taxon>
        <taxon>Ustilago</taxon>
    </lineage>
</organism>
<evidence type="ECO:0008006" key="4">
    <source>
        <dbReference type="Google" id="ProtNLM"/>
    </source>
</evidence>
<gene>
    <name evidence="2" type="ORF">UTRI_04375_B</name>
</gene>
<evidence type="ECO:0000313" key="3">
    <source>
        <dbReference type="Proteomes" id="UP000324022"/>
    </source>
</evidence>
<reference evidence="2 3" key="1">
    <citation type="submission" date="2018-03" db="EMBL/GenBank/DDBJ databases">
        <authorList>
            <person name="Guldener U."/>
        </authorList>
    </citation>
    <scope>NUCLEOTIDE SEQUENCE [LARGE SCALE GENOMIC DNA]</scope>
    <source>
        <strain evidence="2 3">NBRC100155</strain>
    </source>
</reference>
<evidence type="ECO:0000313" key="2">
    <source>
        <dbReference type="EMBL" id="SPO27593.1"/>
    </source>
</evidence>
<dbReference type="Proteomes" id="UP000324022">
    <property type="component" value="Unassembled WGS sequence"/>
</dbReference>
<proteinExistence type="predicted"/>
<evidence type="ECO:0000256" key="1">
    <source>
        <dbReference type="SAM" id="MobiDB-lite"/>
    </source>
</evidence>
<name>A0A5C3EAC2_9BASI</name>
<dbReference type="EMBL" id="OOIN01000018">
    <property type="protein sequence ID" value="SPO27593.1"/>
    <property type="molecule type" value="Genomic_DNA"/>
</dbReference>
<dbReference type="AlphaFoldDB" id="A0A5C3EAC2"/>
<feature type="region of interest" description="Disordered" evidence="1">
    <location>
        <begin position="1"/>
        <end position="26"/>
    </location>
</feature>
<protein>
    <recommendedName>
        <fullName evidence="4">Profilin</fullName>
    </recommendedName>
</protein>
<dbReference type="OrthoDB" id="3340146at2759"/>